<keyword evidence="5" id="KW-0274">FAD</keyword>
<keyword evidence="4" id="KW-0285">Flavoprotein</keyword>
<dbReference type="PRINTS" id="PR00420">
    <property type="entry name" value="RNGMNOXGNASE"/>
</dbReference>
<dbReference type="Gene3D" id="3.50.50.60">
    <property type="entry name" value="FAD/NAD(P)-binding domain"/>
    <property type="match status" value="2"/>
</dbReference>
<dbReference type="NCBIfam" id="TIGR01988">
    <property type="entry name" value="Ubi-OHases"/>
    <property type="match status" value="1"/>
</dbReference>
<keyword evidence="7" id="KW-0503">Monooxygenase</keyword>
<reference evidence="9 10" key="1">
    <citation type="journal article" date="2011" name="Front. Microbiol.">
        <title>Genomic signatures of strain selection and enhancement in Bacillus atrophaeus var. globigii, a historical biowarfare simulant.</title>
        <authorList>
            <person name="Gibbons H.S."/>
            <person name="Broomall S.M."/>
            <person name="McNew L.A."/>
            <person name="Daligault H."/>
            <person name="Chapman C."/>
            <person name="Bruce D."/>
            <person name="Karavis M."/>
            <person name="Krepps M."/>
            <person name="McGregor P.A."/>
            <person name="Hong C."/>
            <person name="Park K.H."/>
            <person name="Akmal A."/>
            <person name="Feldman A."/>
            <person name="Lin J.S."/>
            <person name="Chang W.E."/>
            <person name="Higgs B.W."/>
            <person name="Demirev P."/>
            <person name="Lindquist J."/>
            <person name="Liem A."/>
            <person name="Fochler E."/>
            <person name="Read T.D."/>
            <person name="Tapia R."/>
            <person name="Johnson S."/>
            <person name="Bishop-Lilly K.A."/>
            <person name="Detter C."/>
            <person name="Han C."/>
            <person name="Sozhamannan S."/>
            <person name="Rosenzweig C.N."/>
            <person name="Skowronski E.W."/>
        </authorList>
    </citation>
    <scope>NUCLEOTIDE SEQUENCE [LARGE SCALE GENOMIC DNA]</scope>
    <source>
        <strain evidence="9 10">MLST1</strain>
    </source>
</reference>
<proteinExistence type="inferred from homology"/>
<dbReference type="InterPro" id="IPR051205">
    <property type="entry name" value="UbiH/COQ6_monooxygenase"/>
</dbReference>
<comment type="caution">
    <text evidence="9">The sequence shown here is derived from an EMBL/GenBank/DDBJ whole genome shotgun (WGS) entry which is preliminary data.</text>
</comment>
<organism evidence="9 10">
    <name type="scientific">Aliidiomarina minuta</name>
    <dbReference type="NCBI Taxonomy" id="880057"/>
    <lineage>
        <taxon>Bacteria</taxon>
        <taxon>Pseudomonadati</taxon>
        <taxon>Pseudomonadota</taxon>
        <taxon>Gammaproteobacteria</taxon>
        <taxon>Alteromonadales</taxon>
        <taxon>Idiomarinaceae</taxon>
        <taxon>Aliidiomarina</taxon>
    </lineage>
</organism>
<dbReference type="EMBL" id="PIPL01000001">
    <property type="protein sequence ID" value="RUO25292.1"/>
    <property type="molecule type" value="Genomic_DNA"/>
</dbReference>
<keyword evidence="6" id="KW-0560">Oxidoreductase</keyword>
<dbReference type="UniPathway" id="UPA00232"/>
<evidence type="ECO:0000313" key="9">
    <source>
        <dbReference type="EMBL" id="RUO25292.1"/>
    </source>
</evidence>
<evidence type="ECO:0000256" key="4">
    <source>
        <dbReference type="ARBA" id="ARBA00022630"/>
    </source>
</evidence>
<name>A0A432W5H3_9GAMM</name>
<comment type="cofactor">
    <cofactor evidence="1">
        <name>FAD</name>
        <dbReference type="ChEBI" id="CHEBI:57692"/>
    </cofactor>
</comment>
<dbReference type="RefSeq" id="WP_126801990.1">
    <property type="nucleotide sequence ID" value="NZ_PIPL01000001.1"/>
</dbReference>
<evidence type="ECO:0000256" key="5">
    <source>
        <dbReference type="ARBA" id="ARBA00022827"/>
    </source>
</evidence>
<evidence type="ECO:0000256" key="3">
    <source>
        <dbReference type="ARBA" id="ARBA00005349"/>
    </source>
</evidence>
<dbReference type="AlphaFoldDB" id="A0A432W5H3"/>
<dbReference type="InterPro" id="IPR010971">
    <property type="entry name" value="UbiH/COQ6"/>
</dbReference>
<dbReference type="PANTHER" id="PTHR43876:SF10">
    <property type="entry name" value="3-DEMETHOXYUBIQUINOL 3-HYDROXYLASE"/>
    <property type="match status" value="1"/>
</dbReference>
<dbReference type="Proteomes" id="UP000288293">
    <property type="component" value="Unassembled WGS sequence"/>
</dbReference>
<dbReference type="GO" id="GO:0008682">
    <property type="term" value="F:3-demethoxyubiquinol 3-hydroxylase activity"/>
    <property type="evidence" value="ECO:0007669"/>
    <property type="project" value="TreeGrafter"/>
</dbReference>
<evidence type="ECO:0000313" key="10">
    <source>
        <dbReference type="Proteomes" id="UP000288293"/>
    </source>
</evidence>
<dbReference type="GO" id="GO:0006744">
    <property type="term" value="P:ubiquinone biosynthetic process"/>
    <property type="evidence" value="ECO:0007669"/>
    <property type="project" value="UniProtKB-UniPathway"/>
</dbReference>
<keyword evidence="10" id="KW-1185">Reference proteome</keyword>
<evidence type="ECO:0000256" key="1">
    <source>
        <dbReference type="ARBA" id="ARBA00001974"/>
    </source>
</evidence>
<evidence type="ECO:0000256" key="2">
    <source>
        <dbReference type="ARBA" id="ARBA00004749"/>
    </source>
</evidence>
<dbReference type="PANTHER" id="PTHR43876">
    <property type="entry name" value="UBIQUINONE BIOSYNTHESIS MONOOXYGENASE COQ6, MITOCHONDRIAL"/>
    <property type="match status" value="1"/>
</dbReference>
<sequence>MTQQDLHTTWLVAGGGMVGAAMALGLARQGHEVTVLEPSPVTEFSLKQPYDLRISAITADNIELLEQLGVWDHLRSLRLQPFHQLAVREQGMEWLELGQLQSQQPLGYMIENQVLQFVLWQALQAEPGVTCVEGGIEKLDVANRQATTSLGQLLHYKWLLGCDGAQSRVRKASGIGVAGRSYGQSCLLSIVKTAEQVSARTWESFAGDEIHALLPLSDDQACFILYADTPRVKSWQASEEHLKKALEQRFASYGDFAVLQHGSFPLTRQTALHYVKEDTVLLGDAAHSIHPMAGQGVNLGFRDVKCLLKEIKGISAVHRTDMEQAFARYSLLRRADNELMAQSMDSIGCGFKSNKTPVQLLRRTLLNGLRRFKPGRDLMTAYASGVWKIN</sequence>
<evidence type="ECO:0000256" key="7">
    <source>
        <dbReference type="ARBA" id="ARBA00023033"/>
    </source>
</evidence>
<comment type="similarity">
    <text evidence="3">Belongs to the UbiH/COQ6 family.</text>
</comment>
<dbReference type="InterPro" id="IPR036188">
    <property type="entry name" value="FAD/NAD-bd_sf"/>
</dbReference>
<feature type="domain" description="FAD-binding" evidence="8">
    <location>
        <begin position="9"/>
        <end position="311"/>
    </location>
</feature>
<evidence type="ECO:0000256" key="6">
    <source>
        <dbReference type="ARBA" id="ARBA00023002"/>
    </source>
</evidence>
<dbReference type="OrthoDB" id="9769565at2"/>
<gene>
    <name evidence="9" type="primary">ubiF</name>
    <name evidence="9" type="synonym">yleB</name>
    <name evidence="9" type="ORF">CWE09_00700</name>
</gene>
<dbReference type="Pfam" id="PF01494">
    <property type="entry name" value="FAD_binding_3"/>
    <property type="match status" value="1"/>
</dbReference>
<accession>A0A432W5H3</accession>
<comment type="pathway">
    <text evidence="2">Cofactor biosynthesis; ubiquinone biosynthesis.</text>
</comment>
<protein>
    <submittedName>
        <fullName evidence="9">2-octaprenyl-3-methyl-6-methoxy-1,4-benzoquinol hydroxylase</fullName>
    </submittedName>
</protein>
<dbReference type="SUPFAM" id="SSF51905">
    <property type="entry name" value="FAD/NAD(P)-binding domain"/>
    <property type="match status" value="1"/>
</dbReference>
<evidence type="ECO:0000259" key="8">
    <source>
        <dbReference type="Pfam" id="PF01494"/>
    </source>
</evidence>
<dbReference type="InterPro" id="IPR002938">
    <property type="entry name" value="FAD-bd"/>
</dbReference>
<dbReference type="GO" id="GO:0071949">
    <property type="term" value="F:FAD binding"/>
    <property type="evidence" value="ECO:0007669"/>
    <property type="project" value="InterPro"/>
</dbReference>